<dbReference type="GO" id="GO:0046872">
    <property type="term" value="F:metal ion binding"/>
    <property type="evidence" value="ECO:0007669"/>
    <property type="project" value="UniProtKB-KW"/>
</dbReference>
<dbReference type="Gene3D" id="3.30.1600.10">
    <property type="entry name" value="SIR2/SIRT2 'Small Domain"/>
    <property type="match status" value="1"/>
</dbReference>
<name>A0A4P9XG71_9FUNG</name>
<dbReference type="SUPFAM" id="SSF52467">
    <property type="entry name" value="DHS-like NAD/FAD-binding domain"/>
    <property type="match status" value="1"/>
</dbReference>
<keyword evidence="4" id="KW-0479">Metal-binding</keyword>
<dbReference type="GO" id="GO:0017136">
    <property type="term" value="F:histone deacetylase activity, NAD-dependent"/>
    <property type="evidence" value="ECO:0007669"/>
    <property type="project" value="TreeGrafter"/>
</dbReference>
<feature type="non-terminal residue" evidence="6">
    <location>
        <position position="278"/>
    </location>
</feature>
<dbReference type="Gene3D" id="3.40.50.1220">
    <property type="entry name" value="TPP-binding domain"/>
    <property type="match status" value="1"/>
</dbReference>
<evidence type="ECO:0000259" key="5">
    <source>
        <dbReference type="PROSITE" id="PS50305"/>
    </source>
</evidence>
<proteinExistence type="inferred from homology"/>
<feature type="non-terminal residue" evidence="6">
    <location>
        <position position="1"/>
    </location>
</feature>
<accession>A0A4P9XG71</accession>
<dbReference type="InterPro" id="IPR026590">
    <property type="entry name" value="Ssirtuin_cat_dom"/>
</dbReference>
<dbReference type="Proteomes" id="UP000274922">
    <property type="component" value="Unassembled WGS sequence"/>
</dbReference>
<dbReference type="OrthoDB" id="424302at2759"/>
<feature type="binding site" evidence="4">
    <location>
        <position position="126"/>
    </location>
    <ligand>
        <name>Zn(2+)</name>
        <dbReference type="ChEBI" id="CHEBI:29105"/>
    </ligand>
</feature>
<keyword evidence="7" id="KW-1185">Reference proteome</keyword>
<feature type="binding site" evidence="4">
    <location>
        <position position="190"/>
    </location>
    <ligand>
        <name>Zn(2+)</name>
        <dbReference type="ChEBI" id="CHEBI:29105"/>
    </ligand>
</feature>
<reference evidence="7" key="1">
    <citation type="journal article" date="2018" name="Nat. Microbiol.">
        <title>Leveraging single-cell genomics to expand the fungal tree of life.</title>
        <authorList>
            <person name="Ahrendt S.R."/>
            <person name="Quandt C.A."/>
            <person name="Ciobanu D."/>
            <person name="Clum A."/>
            <person name="Salamov A."/>
            <person name="Andreopoulos B."/>
            <person name="Cheng J.F."/>
            <person name="Woyke T."/>
            <person name="Pelin A."/>
            <person name="Henrissat B."/>
            <person name="Reynolds N.K."/>
            <person name="Benny G.L."/>
            <person name="Smith M.E."/>
            <person name="James T.Y."/>
            <person name="Grigoriev I.V."/>
        </authorList>
    </citation>
    <scope>NUCLEOTIDE SEQUENCE [LARGE SCALE GENOMIC DNA]</scope>
    <source>
        <strain evidence="7">ATCC 52028</strain>
    </source>
</reference>
<dbReference type="PANTHER" id="PTHR11085">
    <property type="entry name" value="NAD-DEPENDENT PROTEIN DEACYLASE SIRTUIN-5, MITOCHONDRIAL-RELATED"/>
    <property type="match status" value="1"/>
</dbReference>
<evidence type="ECO:0000256" key="3">
    <source>
        <dbReference type="ARBA" id="ARBA00023027"/>
    </source>
</evidence>
<dbReference type="PANTHER" id="PTHR11085:SF10">
    <property type="entry name" value="NAD-DEPENDENT PROTEIN DEACYLASE SIRTUIN-5, MITOCHONDRIAL-RELATED"/>
    <property type="match status" value="1"/>
</dbReference>
<feature type="domain" description="Deacetylase sirtuin-type" evidence="5">
    <location>
        <begin position="1"/>
        <end position="278"/>
    </location>
</feature>
<evidence type="ECO:0000313" key="7">
    <source>
        <dbReference type="Proteomes" id="UP000274922"/>
    </source>
</evidence>
<comment type="similarity">
    <text evidence="1">Belongs to the sirtuin family. Class I subfamily.</text>
</comment>
<feature type="binding site" evidence="4">
    <location>
        <position position="129"/>
    </location>
    <ligand>
        <name>Zn(2+)</name>
        <dbReference type="ChEBI" id="CHEBI:29105"/>
    </ligand>
</feature>
<organism evidence="6 7">
    <name type="scientific">Caulochytrium protostelioides</name>
    <dbReference type="NCBI Taxonomy" id="1555241"/>
    <lineage>
        <taxon>Eukaryota</taxon>
        <taxon>Fungi</taxon>
        <taxon>Fungi incertae sedis</taxon>
        <taxon>Chytridiomycota</taxon>
        <taxon>Chytridiomycota incertae sedis</taxon>
        <taxon>Chytridiomycetes</taxon>
        <taxon>Caulochytriales</taxon>
        <taxon>Caulochytriaceae</taxon>
        <taxon>Caulochytrium</taxon>
    </lineage>
</organism>
<sequence length="278" mass="30963">AARALRDFLLPAEGAVAVLVGAGISTDSRIPDYRGPHGVYRRNPTFKPIQYHEFVAQHARRQRYWSGSFLGWNYLRSRQPNATHLHLASLERRGLTRALITQNVDGLHRNALPVIELHGALRTLSCLTCKQTYDRDAWQRRLALLNPAVADWARRFPDDQPDVASSVNPDGDVEIRGNLDQFQYPACDHCTRAAPNVVFFGENIDPLIRDAATQAVERAKRLLVVGTSLQVYSSFRLVKLAKSRGMPVAIVNLGETRGDSLADLRLHAPSSALLDELA</sequence>
<feature type="binding site" evidence="4">
    <location>
        <position position="187"/>
    </location>
    <ligand>
        <name>Zn(2+)</name>
        <dbReference type="ChEBI" id="CHEBI:29105"/>
    </ligand>
</feature>
<keyword evidence="3" id="KW-0520">NAD</keyword>
<dbReference type="InterPro" id="IPR029035">
    <property type="entry name" value="DHS-like_NAD/FAD-binding_dom"/>
</dbReference>
<dbReference type="GO" id="GO:0070403">
    <property type="term" value="F:NAD+ binding"/>
    <property type="evidence" value="ECO:0007669"/>
    <property type="project" value="InterPro"/>
</dbReference>
<dbReference type="InterPro" id="IPR003000">
    <property type="entry name" value="Sirtuin"/>
</dbReference>
<evidence type="ECO:0000313" key="6">
    <source>
        <dbReference type="EMBL" id="RKP04231.1"/>
    </source>
</evidence>
<feature type="active site" description="Proton acceptor" evidence="4">
    <location>
        <position position="118"/>
    </location>
</feature>
<dbReference type="InterPro" id="IPR050134">
    <property type="entry name" value="NAD-dep_sirtuin_deacylases"/>
</dbReference>
<dbReference type="EMBL" id="ML014112">
    <property type="protein sequence ID" value="RKP04231.1"/>
    <property type="molecule type" value="Genomic_DNA"/>
</dbReference>
<gene>
    <name evidence="6" type="ORF">CXG81DRAFT_3291</name>
</gene>
<dbReference type="Pfam" id="PF02146">
    <property type="entry name" value="SIR2"/>
    <property type="match status" value="1"/>
</dbReference>
<dbReference type="AlphaFoldDB" id="A0A4P9XG71"/>
<evidence type="ECO:0000256" key="2">
    <source>
        <dbReference type="ARBA" id="ARBA00022679"/>
    </source>
</evidence>
<keyword evidence="4" id="KW-0862">Zinc</keyword>
<evidence type="ECO:0000256" key="4">
    <source>
        <dbReference type="PROSITE-ProRule" id="PRU00236"/>
    </source>
</evidence>
<keyword evidence="2" id="KW-0808">Transferase</keyword>
<dbReference type="PROSITE" id="PS50305">
    <property type="entry name" value="SIRTUIN"/>
    <property type="match status" value="1"/>
</dbReference>
<evidence type="ECO:0000256" key="1">
    <source>
        <dbReference type="ARBA" id="ARBA00006924"/>
    </source>
</evidence>
<dbReference type="STRING" id="1555241.A0A4P9XG71"/>
<protein>
    <recommendedName>
        <fullName evidence="5">Deacetylase sirtuin-type domain-containing protein</fullName>
    </recommendedName>
</protein>
<dbReference type="InterPro" id="IPR026591">
    <property type="entry name" value="Sirtuin_cat_small_dom_sf"/>
</dbReference>